<comment type="similarity">
    <text evidence="11">Belongs to the RING-type zinc finger family. LOG2 subfamily.</text>
</comment>
<dbReference type="GO" id="GO:0005737">
    <property type="term" value="C:cytoplasm"/>
    <property type="evidence" value="ECO:0007669"/>
    <property type="project" value="TreeGrafter"/>
</dbReference>
<evidence type="ECO:0000256" key="7">
    <source>
        <dbReference type="ARBA" id="ARBA00022771"/>
    </source>
</evidence>
<dbReference type="Pfam" id="PF13920">
    <property type="entry name" value="zf-C3HC4_3"/>
    <property type="match status" value="1"/>
</dbReference>
<evidence type="ECO:0000259" key="14">
    <source>
        <dbReference type="PROSITE" id="PS50089"/>
    </source>
</evidence>
<evidence type="ECO:0000313" key="15">
    <source>
        <dbReference type="Proteomes" id="UP000887574"/>
    </source>
</evidence>
<feature type="compositionally biased region" description="Low complexity" evidence="13">
    <location>
        <begin position="388"/>
        <end position="408"/>
    </location>
</feature>
<keyword evidence="8" id="KW-0833">Ubl conjugation pathway</keyword>
<dbReference type="InterPro" id="IPR045195">
    <property type="entry name" value="LOG2-like_mRING_C3HC5"/>
</dbReference>
<keyword evidence="7 12" id="KW-0863">Zinc-finger</keyword>
<keyword evidence="10" id="KW-0449">Lipoprotein</keyword>
<name>A0A915EQH7_9BILA</name>
<feature type="region of interest" description="Disordered" evidence="13">
    <location>
        <begin position="452"/>
        <end position="507"/>
    </location>
</feature>
<dbReference type="GO" id="GO:0016567">
    <property type="term" value="P:protein ubiquitination"/>
    <property type="evidence" value="ECO:0007669"/>
    <property type="project" value="TreeGrafter"/>
</dbReference>
<keyword evidence="5" id="KW-0519">Myristate</keyword>
<dbReference type="Proteomes" id="UP000887574">
    <property type="component" value="Unplaced"/>
</dbReference>
<feature type="compositionally biased region" description="Basic and acidic residues" evidence="13">
    <location>
        <begin position="496"/>
        <end position="507"/>
    </location>
</feature>
<dbReference type="GO" id="GO:0061630">
    <property type="term" value="F:ubiquitin protein ligase activity"/>
    <property type="evidence" value="ECO:0007669"/>
    <property type="project" value="UniProtKB-EC"/>
</dbReference>
<evidence type="ECO:0000313" key="16">
    <source>
        <dbReference type="WBParaSite" id="jg8401"/>
    </source>
</evidence>
<evidence type="ECO:0000256" key="4">
    <source>
        <dbReference type="ARBA" id="ARBA00022679"/>
    </source>
</evidence>
<dbReference type="WBParaSite" id="jg8401">
    <property type="protein sequence ID" value="jg8401"/>
    <property type="gene ID" value="jg8401"/>
</dbReference>
<evidence type="ECO:0000256" key="9">
    <source>
        <dbReference type="ARBA" id="ARBA00022833"/>
    </source>
</evidence>
<keyword evidence="15" id="KW-1185">Reference proteome</keyword>
<feature type="compositionally biased region" description="Polar residues" evidence="13">
    <location>
        <begin position="409"/>
        <end position="423"/>
    </location>
</feature>
<organism evidence="15 16">
    <name type="scientific">Ditylenchus dipsaci</name>
    <dbReference type="NCBI Taxonomy" id="166011"/>
    <lineage>
        <taxon>Eukaryota</taxon>
        <taxon>Metazoa</taxon>
        <taxon>Ecdysozoa</taxon>
        <taxon>Nematoda</taxon>
        <taxon>Chromadorea</taxon>
        <taxon>Rhabditida</taxon>
        <taxon>Tylenchina</taxon>
        <taxon>Tylenchomorpha</taxon>
        <taxon>Sphaerularioidea</taxon>
        <taxon>Anguinidae</taxon>
        <taxon>Anguininae</taxon>
        <taxon>Ditylenchus</taxon>
    </lineage>
</organism>
<evidence type="ECO:0000256" key="5">
    <source>
        <dbReference type="ARBA" id="ARBA00022707"/>
    </source>
</evidence>
<evidence type="ECO:0000256" key="12">
    <source>
        <dbReference type="PROSITE-ProRule" id="PRU00175"/>
    </source>
</evidence>
<dbReference type="GO" id="GO:0008270">
    <property type="term" value="F:zinc ion binding"/>
    <property type="evidence" value="ECO:0007669"/>
    <property type="project" value="UniProtKB-KW"/>
</dbReference>
<dbReference type="AlphaFoldDB" id="A0A915EQH7"/>
<dbReference type="PANTHER" id="PTHR22996:SF0">
    <property type="entry name" value="RE60872P-RELATED"/>
    <property type="match status" value="1"/>
</dbReference>
<keyword evidence="9" id="KW-0862">Zinc</keyword>
<evidence type="ECO:0000256" key="13">
    <source>
        <dbReference type="SAM" id="MobiDB-lite"/>
    </source>
</evidence>
<dbReference type="Pfam" id="PF26192">
    <property type="entry name" value="RNF157-like_N"/>
    <property type="match status" value="1"/>
</dbReference>
<evidence type="ECO:0000256" key="2">
    <source>
        <dbReference type="ARBA" id="ARBA00004906"/>
    </source>
</evidence>
<proteinExistence type="inferred from homology"/>
<dbReference type="InterPro" id="IPR045194">
    <property type="entry name" value="MGRN1/RNF157-like"/>
</dbReference>
<dbReference type="EC" id="2.3.2.27" evidence="3"/>
<protein>
    <recommendedName>
        <fullName evidence="3">RING-type E3 ubiquitin transferase</fullName>
        <ecNumber evidence="3">2.3.2.27</ecNumber>
    </recommendedName>
</protein>
<reference evidence="16" key="1">
    <citation type="submission" date="2022-11" db="UniProtKB">
        <authorList>
            <consortium name="WormBaseParasite"/>
        </authorList>
    </citation>
    <scope>IDENTIFICATION</scope>
</reference>
<feature type="domain" description="RING-type" evidence="14">
    <location>
        <begin position="212"/>
        <end position="251"/>
    </location>
</feature>
<accession>A0A915EQH7</accession>
<dbReference type="CDD" id="cd16789">
    <property type="entry name" value="mRING-HC-C3HC5_MGRN1-like"/>
    <property type="match status" value="1"/>
</dbReference>
<evidence type="ECO:0000256" key="3">
    <source>
        <dbReference type="ARBA" id="ARBA00012483"/>
    </source>
</evidence>
<feature type="region of interest" description="Disordered" evidence="13">
    <location>
        <begin position="387"/>
        <end position="429"/>
    </location>
</feature>
<dbReference type="PROSITE" id="PS50089">
    <property type="entry name" value="ZF_RING_2"/>
    <property type="match status" value="1"/>
</dbReference>
<dbReference type="PANTHER" id="PTHR22996">
    <property type="entry name" value="MAHOGUNIN"/>
    <property type="match status" value="1"/>
</dbReference>
<evidence type="ECO:0000256" key="1">
    <source>
        <dbReference type="ARBA" id="ARBA00000900"/>
    </source>
</evidence>
<dbReference type="InterPro" id="IPR058981">
    <property type="entry name" value="MGRN1/RNF157-like_N"/>
</dbReference>
<evidence type="ECO:0000256" key="8">
    <source>
        <dbReference type="ARBA" id="ARBA00022786"/>
    </source>
</evidence>
<comment type="catalytic activity">
    <reaction evidence="1">
        <text>S-ubiquitinyl-[E2 ubiquitin-conjugating enzyme]-L-cysteine + [acceptor protein]-L-lysine = [E2 ubiquitin-conjugating enzyme]-L-cysteine + N(6)-ubiquitinyl-[acceptor protein]-L-lysine.</text>
        <dbReference type="EC" id="2.3.2.27"/>
    </reaction>
</comment>
<dbReference type="SMART" id="SM00184">
    <property type="entry name" value="RING"/>
    <property type="match status" value="1"/>
</dbReference>
<dbReference type="SUPFAM" id="SSF57850">
    <property type="entry name" value="RING/U-box"/>
    <property type="match status" value="1"/>
</dbReference>
<sequence>MGGERYDVAKPDTTTFLFGDNSDLELLGNKPVKFPYSLNKGVAETVNVLNSLVNVRRDSVKFVRAESSRSSSSSYRLEFVFDCDVPCYIQIHFCAKEVVDADYIQIVSKYPSIDSSQKFHFDAKPAQAFDKFTFKAHRYDLKMLHYEGGQYFPVVIEIRTANEEGKFSEQVQTTLCSIERSADQASTIILKPLKQKLIVNGVTYLMQEIYECIICMANPRDTVILPCRHLCICNGCAETLRYKLNNCPICRSPFKALLKLKTVRSMMGSLNAAGAGRLRQEALTLMEALNGPYQNGEHPQPKTSVSLRCKDLEGGRDIVSSTSHQRSAARNLSFVERIKNKDVLPFYRNANVDSINAEQIELEHIQPNLKKSSEPSVVRMSGNTITRAHPTAASSPSSSIAGISNHSSLRSSRTVAGSNNGSVDSERLPLSQTLEISENLSTKIETADITQFSVETPPPEIGSKSPKDHEHHASLVRVDSQQSTSTMSGSVVVVDKVSKEGDLDKKD</sequence>
<evidence type="ECO:0000256" key="10">
    <source>
        <dbReference type="ARBA" id="ARBA00023288"/>
    </source>
</evidence>
<feature type="compositionally biased region" description="Low complexity" evidence="13">
    <location>
        <begin position="480"/>
        <end position="495"/>
    </location>
</feature>
<dbReference type="Gene3D" id="3.30.40.10">
    <property type="entry name" value="Zinc/RING finger domain, C3HC4 (zinc finger)"/>
    <property type="match status" value="1"/>
</dbReference>
<keyword evidence="4" id="KW-0808">Transferase</keyword>
<evidence type="ECO:0000256" key="11">
    <source>
        <dbReference type="ARBA" id="ARBA00025721"/>
    </source>
</evidence>
<dbReference type="InterPro" id="IPR013083">
    <property type="entry name" value="Znf_RING/FYVE/PHD"/>
</dbReference>
<dbReference type="InterPro" id="IPR001841">
    <property type="entry name" value="Znf_RING"/>
</dbReference>
<comment type="pathway">
    <text evidence="2">Protein modification; protein ubiquitination.</text>
</comment>
<keyword evidence="6" id="KW-0479">Metal-binding</keyword>
<evidence type="ECO:0000256" key="6">
    <source>
        <dbReference type="ARBA" id="ARBA00022723"/>
    </source>
</evidence>